<sequence>MEARLGWPGMTPLLLARGGAMEARLGWPGMTPLLLAREGAMEALGGPGMTPLLLAREVPWKRGSVAWYDTAAVGKEGAMEARLGGLGGCHGSAAWVAWYDTAAVGKGGRHGSAARVAWYDTAAVGKEGARKRLGWPGMTPLLLAREGAMEARLRLEKAGSRAEKQSQAVQAMIQELDLEETRIGAAPPEESSGAEFQLRLQQQQSDVEVQLAALSKESSRLGKQQRKQFQQLASQDVSQWLFGEGDKLGDLSTEEKLTQMEARAADLYSCVPFLFPQIACRAGGELGQQQLLASQTTEILNCKADELRLMRDEKELNQQVAAQLKHELSQLQTDHHHLSSQKSMELSEIEEEKEEMAAQADELKSELQSVIQQGEAMLSERDQMLVAAENEKAALGYRAAGYCEQLQAQVEHHESACKEKDALVEKLKQKGKARGSGDSKELQRMLDENICKSAKLMGDLELARSLKNDMEQTLELRSRELEDLKAEMQSSEEVEVLRAEMRAVVKAREELQHVVETQRKDLLESEQAALQLQACPHYLAREDYT</sequence>
<evidence type="ECO:0000313" key="3">
    <source>
        <dbReference type="Proteomes" id="UP001190700"/>
    </source>
</evidence>
<feature type="coiled-coil region" evidence="1">
    <location>
        <begin position="403"/>
        <end position="430"/>
    </location>
</feature>
<protein>
    <submittedName>
        <fullName evidence="2">Uncharacterized protein</fullName>
    </submittedName>
</protein>
<gene>
    <name evidence="2" type="ORF">CYMTET_23136</name>
</gene>
<feature type="coiled-coil region" evidence="1">
    <location>
        <begin position="467"/>
        <end position="494"/>
    </location>
</feature>
<reference evidence="2 3" key="1">
    <citation type="journal article" date="2015" name="Genome Biol. Evol.">
        <title>Comparative Genomics of a Bacterivorous Green Alga Reveals Evolutionary Causalities and Consequences of Phago-Mixotrophic Mode of Nutrition.</title>
        <authorList>
            <person name="Burns J.A."/>
            <person name="Paasch A."/>
            <person name="Narechania A."/>
            <person name="Kim E."/>
        </authorList>
    </citation>
    <scope>NUCLEOTIDE SEQUENCE [LARGE SCALE GENOMIC DNA]</scope>
    <source>
        <strain evidence="2 3">PLY_AMNH</strain>
    </source>
</reference>
<dbReference type="AlphaFoldDB" id="A0AAE0L1I1"/>
<dbReference type="EMBL" id="LGRX02011875">
    <property type="protein sequence ID" value="KAK3268354.1"/>
    <property type="molecule type" value="Genomic_DNA"/>
</dbReference>
<evidence type="ECO:0000313" key="2">
    <source>
        <dbReference type="EMBL" id="KAK3268354.1"/>
    </source>
</evidence>
<feature type="coiled-coil region" evidence="1">
    <location>
        <begin position="321"/>
        <end position="373"/>
    </location>
</feature>
<comment type="caution">
    <text evidence="2">The sequence shown here is derived from an EMBL/GenBank/DDBJ whole genome shotgun (WGS) entry which is preliminary data.</text>
</comment>
<name>A0AAE0L1I1_9CHLO</name>
<proteinExistence type="predicted"/>
<keyword evidence="1" id="KW-0175">Coiled coil</keyword>
<keyword evidence="3" id="KW-1185">Reference proteome</keyword>
<accession>A0AAE0L1I1</accession>
<organism evidence="2 3">
    <name type="scientific">Cymbomonas tetramitiformis</name>
    <dbReference type="NCBI Taxonomy" id="36881"/>
    <lineage>
        <taxon>Eukaryota</taxon>
        <taxon>Viridiplantae</taxon>
        <taxon>Chlorophyta</taxon>
        <taxon>Pyramimonadophyceae</taxon>
        <taxon>Pyramimonadales</taxon>
        <taxon>Pyramimonadaceae</taxon>
        <taxon>Cymbomonas</taxon>
    </lineage>
</organism>
<evidence type="ECO:0000256" key="1">
    <source>
        <dbReference type="SAM" id="Coils"/>
    </source>
</evidence>
<dbReference type="Proteomes" id="UP001190700">
    <property type="component" value="Unassembled WGS sequence"/>
</dbReference>